<keyword evidence="1" id="KW-0812">Transmembrane</keyword>
<dbReference type="AlphaFoldDB" id="U1N3U4"/>
<keyword evidence="1" id="KW-0472">Membrane</keyword>
<keyword evidence="1" id="KW-1133">Transmembrane helix</keyword>
<feature type="transmembrane region" description="Helical" evidence="1">
    <location>
        <begin position="12"/>
        <end position="34"/>
    </location>
</feature>
<protein>
    <submittedName>
        <fullName evidence="2">Uncharacterized protein</fullName>
    </submittedName>
</protein>
<proteinExistence type="predicted"/>
<organism evidence="2 3">
    <name type="scientific">Haloquadratum walsbyi J07HQW1</name>
    <dbReference type="NCBI Taxonomy" id="1238424"/>
    <lineage>
        <taxon>Archaea</taxon>
        <taxon>Methanobacteriati</taxon>
        <taxon>Methanobacteriota</taxon>
        <taxon>Stenosarchaea group</taxon>
        <taxon>Halobacteria</taxon>
        <taxon>Halobacteriales</taxon>
        <taxon>Haloferacaceae</taxon>
        <taxon>Haloquadratum</taxon>
    </lineage>
</organism>
<gene>
    <name evidence="2" type="ORF">J07HQW1_01252</name>
</gene>
<sequence>MADPTPTQQRLLIGLFMFAILIFLGGLVVIAYLAGTF</sequence>
<evidence type="ECO:0000313" key="2">
    <source>
        <dbReference type="EMBL" id="ERG91220.1"/>
    </source>
</evidence>
<dbReference type="HOGENOM" id="CLU_220170_0_0_2"/>
<dbReference type="STRING" id="1238424.J07HQW1_01252"/>
<dbReference type="EMBL" id="KE356560">
    <property type="protein sequence ID" value="ERG91220.1"/>
    <property type="molecule type" value="Genomic_DNA"/>
</dbReference>
<evidence type="ECO:0000256" key="1">
    <source>
        <dbReference type="SAM" id="Phobius"/>
    </source>
</evidence>
<name>U1N3U4_9EURY</name>
<accession>U1N3U4</accession>
<evidence type="ECO:0000313" key="3">
    <source>
        <dbReference type="Proteomes" id="UP000030649"/>
    </source>
</evidence>
<reference evidence="2 3" key="1">
    <citation type="journal article" date="2013" name="PLoS ONE">
        <title>Assembly-driven community genomics of a hypersaline microbial ecosystem.</title>
        <authorList>
            <person name="Podell S."/>
            <person name="Ugalde J.A."/>
            <person name="Narasingarao P."/>
            <person name="Banfield J.F."/>
            <person name="Heidelberg K.B."/>
            <person name="Allen E.E."/>
        </authorList>
    </citation>
    <scope>NUCLEOTIDE SEQUENCE [LARGE SCALE GENOMIC DNA]</scope>
    <source>
        <strain evidence="3">J07HQW1</strain>
    </source>
</reference>
<dbReference type="Proteomes" id="UP000030649">
    <property type="component" value="Unassembled WGS sequence"/>
</dbReference>